<evidence type="ECO:0000313" key="1">
    <source>
        <dbReference type="EMBL" id="MPC44792.1"/>
    </source>
</evidence>
<dbReference type="EMBL" id="VSRR010006440">
    <property type="protein sequence ID" value="MPC44792.1"/>
    <property type="molecule type" value="Genomic_DNA"/>
</dbReference>
<gene>
    <name evidence="1" type="ORF">E2C01_038472</name>
</gene>
<protein>
    <submittedName>
        <fullName evidence="1">Uncharacterized protein</fullName>
    </submittedName>
</protein>
<comment type="caution">
    <text evidence="1">The sequence shown here is derived from an EMBL/GenBank/DDBJ whole genome shotgun (WGS) entry which is preliminary data.</text>
</comment>
<proteinExistence type="predicted"/>
<keyword evidence="2" id="KW-1185">Reference proteome</keyword>
<evidence type="ECO:0000313" key="2">
    <source>
        <dbReference type="Proteomes" id="UP000324222"/>
    </source>
</evidence>
<dbReference type="AlphaFoldDB" id="A0A5B7FE90"/>
<accession>A0A5B7FE90</accession>
<sequence length="64" mass="7674">MQSQYTTAARVISFTQLAHPRRKTRHTRGTQFQARYTSRYHRKRQYYDGWSIARRLPASITANE</sequence>
<organism evidence="1 2">
    <name type="scientific">Portunus trituberculatus</name>
    <name type="common">Swimming crab</name>
    <name type="synonym">Neptunus trituberculatus</name>
    <dbReference type="NCBI Taxonomy" id="210409"/>
    <lineage>
        <taxon>Eukaryota</taxon>
        <taxon>Metazoa</taxon>
        <taxon>Ecdysozoa</taxon>
        <taxon>Arthropoda</taxon>
        <taxon>Crustacea</taxon>
        <taxon>Multicrustacea</taxon>
        <taxon>Malacostraca</taxon>
        <taxon>Eumalacostraca</taxon>
        <taxon>Eucarida</taxon>
        <taxon>Decapoda</taxon>
        <taxon>Pleocyemata</taxon>
        <taxon>Brachyura</taxon>
        <taxon>Eubrachyura</taxon>
        <taxon>Portunoidea</taxon>
        <taxon>Portunidae</taxon>
        <taxon>Portuninae</taxon>
        <taxon>Portunus</taxon>
    </lineage>
</organism>
<dbReference type="Proteomes" id="UP000324222">
    <property type="component" value="Unassembled WGS sequence"/>
</dbReference>
<name>A0A5B7FE90_PORTR</name>
<reference evidence="1 2" key="1">
    <citation type="submission" date="2019-05" db="EMBL/GenBank/DDBJ databases">
        <title>Another draft genome of Portunus trituberculatus and its Hox gene families provides insights of decapod evolution.</title>
        <authorList>
            <person name="Jeong J.-H."/>
            <person name="Song I."/>
            <person name="Kim S."/>
            <person name="Choi T."/>
            <person name="Kim D."/>
            <person name="Ryu S."/>
            <person name="Kim W."/>
        </authorList>
    </citation>
    <scope>NUCLEOTIDE SEQUENCE [LARGE SCALE GENOMIC DNA]</scope>
    <source>
        <tissue evidence="1">Muscle</tissue>
    </source>
</reference>